<dbReference type="WBParaSite" id="RSKR_0001176600.1">
    <property type="protein sequence ID" value="RSKR_0001176600.1"/>
    <property type="gene ID" value="RSKR_0001176600"/>
</dbReference>
<organism evidence="1 2">
    <name type="scientific">Rhabditophanes sp. KR3021</name>
    <dbReference type="NCBI Taxonomy" id="114890"/>
    <lineage>
        <taxon>Eukaryota</taxon>
        <taxon>Metazoa</taxon>
        <taxon>Ecdysozoa</taxon>
        <taxon>Nematoda</taxon>
        <taxon>Chromadorea</taxon>
        <taxon>Rhabditida</taxon>
        <taxon>Tylenchina</taxon>
        <taxon>Panagrolaimomorpha</taxon>
        <taxon>Strongyloidoidea</taxon>
        <taxon>Alloionematidae</taxon>
        <taxon>Rhabditophanes</taxon>
    </lineage>
</organism>
<proteinExistence type="predicted"/>
<evidence type="ECO:0000313" key="1">
    <source>
        <dbReference type="Proteomes" id="UP000095286"/>
    </source>
</evidence>
<evidence type="ECO:0000313" key="2">
    <source>
        <dbReference type="WBParaSite" id="RSKR_0001176600.1"/>
    </source>
</evidence>
<reference evidence="2" key="1">
    <citation type="submission" date="2016-11" db="UniProtKB">
        <authorList>
            <consortium name="WormBaseParasite"/>
        </authorList>
    </citation>
    <scope>IDENTIFICATION</scope>
    <source>
        <strain evidence="2">KR3021</strain>
    </source>
</reference>
<protein>
    <submittedName>
        <fullName evidence="2">Uncharacterized protein</fullName>
    </submittedName>
</protein>
<dbReference type="Proteomes" id="UP000095286">
    <property type="component" value="Unplaced"/>
</dbReference>
<sequence>MASKQAIFLAVLVATTFAYNEGSDNEAYTSDYMQKFLASYYRPQYYMHPSIDDSVQFPIDKLRSEPIFLTSGDDNILDSYVTQSKLLKAKAALKRSDNSGFKRGNNFKLRILQQGARGFG</sequence>
<accession>A0AC35UIA8</accession>
<name>A0AC35UIA8_9BILA</name>